<dbReference type="PATRIC" id="fig|28128.5.peg.914"/>
<dbReference type="Proteomes" id="UP000070533">
    <property type="component" value="Unassembled WGS sequence"/>
</dbReference>
<sequence length="328" mass="37996">MQMDTISCITKGVKKYIQTLYAFSNKQGLNATYTILDGIWSYLKYGCVLNQYVDGCFYKRKYFERKNMLTYKRWCDIVKRYNHTDDTKILQNKVEFNKYFKDFIKRNWINPQVVTFEEFDDFMRGNSEVIIKPLDGWEGVGVRAWKMGDSNGVRQLFNQLHTKSLLVEQKIAQHEDMAFNNKSVNTIRVYTACGKNSKKAQVFKATLRIGVGESIVDNSHNGGCAYEIDLETGIVCSRGWGQRYRDNIIHPLSNRAVMGFKIPFWQEVINMCSFAAELIPAVQFIGWDVAITQDGPLLIEGNHDPDLDMIEFVGSYGYYKKIIHLLEH</sequence>
<dbReference type="EMBL" id="LRQG01000056">
    <property type="protein sequence ID" value="KXA40868.1"/>
    <property type="molecule type" value="Genomic_DNA"/>
</dbReference>
<feature type="domain" description="Alpha-L-glutamate ligase-related protein ATP-grasp" evidence="1">
    <location>
        <begin position="78"/>
        <end position="318"/>
    </location>
</feature>
<evidence type="ECO:0000259" key="1">
    <source>
        <dbReference type="Pfam" id="PF14397"/>
    </source>
</evidence>
<dbReference type="AlphaFoldDB" id="A0A133QDE7"/>
<evidence type="ECO:0000313" key="3">
    <source>
        <dbReference type="Proteomes" id="UP000070533"/>
    </source>
</evidence>
<comment type="caution">
    <text evidence="2">The sequence shown here is derived from an EMBL/GenBank/DDBJ whole genome shotgun (WGS) entry which is preliminary data.</text>
</comment>
<protein>
    <recommendedName>
        <fullName evidence="1">Alpha-L-glutamate ligase-related protein ATP-grasp domain-containing protein</fullName>
    </recommendedName>
</protein>
<dbReference type="OrthoDB" id="6315394at2"/>
<dbReference type="SUPFAM" id="SSF56059">
    <property type="entry name" value="Glutathione synthetase ATP-binding domain-like"/>
    <property type="match status" value="1"/>
</dbReference>
<dbReference type="Pfam" id="PF14397">
    <property type="entry name" value="ATPgrasp_ST"/>
    <property type="match status" value="1"/>
</dbReference>
<dbReference type="InterPro" id="IPR039523">
    <property type="entry name" value="RimK-rel_E_lig_ATP-grasp"/>
</dbReference>
<dbReference type="Gene3D" id="3.30.1490.20">
    <property type="entry name" value="ATP-grasp fold, A domain"/>
    <property type="match status" value="1"/>
</dbReference>
<reference evidence="3" key="1">
    <citation type="submission" date="2016-01" db="EMBL/GenBank/DDBJ databases">
        <authorList>
            <person name="Mitreva M."/>
            <person name="Pepin K.H."/>
            <person name="Mihindukulasuriya K.A."/>
            <person name="Fulton R."/>
            <person name="Fronick C."/>
            <person name="O'Laughlin M."/>
            <person name="Miner T."/>
            <person name="Herter B."/>
            <person name="Rosa B.A."/>
            <person name="Cordes M."/>
            <person name="Tomlinson C."/>
            <person name="Wollam A."/>
            <person name="Palsikar V.B."/>
            <person name="Mardis E.R."/>
            <person name="Wilson R.K."/>
        </authorList>
    </citation>
    <scope>NUCLEOTIDE SEQUENCE [LARGE SCALE GENOMIC DNA]</scope>
    <source>
        <strain evidence="3">MJR7716</strain>
    </source>
</reference>
<evidence type="ECO:0000313" key="2">
    <source>
        <dbReference type="EMBL" id="KXA40868.1"/>
    </source>
</evidence>
<dbReference type="STRING" id="28128.HMPREF3226_00913"/>
<gene>
    <name evidence="2" type="ORF">HMPREF3226_00913</name>
</gene>
<accession>A0A133QDE7</accession>
<dbReference type="GO" id="GO:0005524">
    <property type="term" value="F:ATP binding"/>
    <property type="evidence" value="ECO:0007669"/>
    <property type="project" value="InterPro"/>
</dbReference>
<organism evidence="2 3">
    <name type="scientific">Prevotella corporis</name>
    <dbReference type="NCBI Taxonomy" id="28128"/>
    <lineage>
        <taxon>Bacteria</taxon>
        <taxon>Pseudomonadati</taxon>
        <taxon>Bacteroidota</taxon>
        <taxon>Bacteroidia</taxon>
        <taxon>Bacteroidales</taxon>
        <taxon>Prevotellaceae</taxon>
        <taxon>Prevotella</taxon>
    </lineage>
</organism>
<name>A0A133QDE7_9BACT</name>
<proteinExistence type="predicted"/>
<dbReference type="InterPro" id="IPR013815">
    <property type="entry name" value="ATP_grasp_subdomain_1"/>
</dbReference>
<keyword evidence="3" id="KW-1185">Reference proteome</keyword>
<dbReference type="Gene3D" id="3.30.470.20">
    <property type="entry name" value="ATP-grasp fold, B domain"/>
    <property type="match status" value="2"/>
</dbReference>